<dbReference type="EMBL" id="CABITT030000001">
    <property type="protein sequence ID" value="VVA90987.1"/>
    <property type="molecule type" value="Genomic_DNA"/>
</dbReference>
<dbReference type="AlphaFoldDB" id="A0A565ANJ2"/>
<sequence length="178" mass="19521">MEENKISSSEDESSKPESVLDAAEKDHDHVSDSESGSEEESDHEAWKMSVPLRKSLGKGKNGEEPAFSKPHDRKAFGLSKFIWGANGIAPKSVPKSNGLSKKISNKSEKVEFVKQEVVSSLPNSKSCEDEEVANKEEVSSLGMPELDTTFMKSFLAKSLARFGVDAQQGWTRLASEDK</sequence>
<dbReference type="OrthoDB" id="661680at2759"/>
<feature type="region of interest" description="Disordered" evidence="1">
    <location>
        <begin position="1"/>
        <end position="72"/>
    </location>
</feature>
<evidence type="ECO:0000313" key="3">
    <source>
        <dbReference type="Proteomes" id="UP000489600"/>
    </source>
</evidence>
<protein>
    <submittedName>
        <fullName evidence="2">Uncharacterized protein</fullName>
    </submittedName>
</protein>
<name>A0A565ANJ2_9BRAS</name>
<organism evidence="2 3">
    <name type="scientific">Arabis nemorensis</name>
    <dbReference type="NCBI Taxonomy" id="586526"/>
    <lineage>
        <taxon>Eukaryota</taxon>
        <taxon>Viridiplantae</taxon>
        <taxon>Streptophyta</taxon>
        <taxon>Embryophyta</taxon>
        <taxon>Tracheophyta</taxon>
        <taxon>Spermatophyta</taxon>
        <taxon>Magnoliopsida</taxon>
        <taxon>eudicotyledons</taxon>
        <taxon>Gunneridae</taxon>
        <taxon>Pentapetalae</taxon>
        <taxon>rosids</taxon>
        <taxon>malvids</taxon>
        <taxon>Brassicales</taxon>
        <taxon>Brassicaceae</taxon>
        <taxon>Arabideae</taxon>
        <taxon>Arabis</taxon>
    </lineage>
</organism>
<evidence type="ECO:0000313" key="2">
    <source>
        <dbReference type="EMBL" id="VVA90987.1"/>
    </source>
</evidence>
<reference evidence="2" key="1">
    <citation type="submission" date="2019-07" db="EMBL/GenBank/DDBJ databases">
        <authorList>
            <person name="Dittberner H."/>
        </authorList>
    </citation>
    <scope>NUCLEOTIDE SEQUENCE [LARGE SCALE GENOMIC DNA]</scope>
</reference>
<gene>
    <name evidence="2" type="ORF">ANE_LOCUS1432</name>
</gene>
<accession>A0A565ANJ2</accession>
<proteinExistence type="predicted"/>
<keyword evidence="3" id="KW-1185">Reference proteome</keyword>
<feature type="compositionally biased region" description="Basic and acidic residues" evidence="1">
    <location>
        <begin position="22"/>
        <end position="32"/>
    </location>
</feature>
<comment type="caution">
    <text evidence="2">The sequence shown here is derived from an EMBL/GenBank/DDBJ whole genome shotgun (WGS) entry which is preliminary data.</text>
</comment>
<dbReference type="Proteomes" id="UP000489600">
    <property type="component" value="Unassembled WGS sequence"/>
</dbReference>
<evidence type="ECO:0000256" key="1">
    <source>
        <dbReference type="SAM" id="MobiDB-lite"/>
    </source>
</evidence>